<dbReference type="Pfam" id="PF19050">
    <property type="entry name" value="PhoD_2"/>
    <property type="match status" value="2"/>
</dbReference>
<evidence type="ECO:0000313" key="4">
    <source>
        <dbReference type="Proteomes" id="UP000092993"/>
    </source>
</evidence>
<name>A0A1C7MG60_GRIFR</name>
<proteinExistence type="predicted"/>
<dbReference type="GO" id="GO:0016020">
    <property type="term" value="C:membrane"/>
    <property type="evidence" value="ECO:0007669"/>
    <property type="project" value="TreeGrafter"/>
</dbReference>
<feature type="domain" description="PhoD-like phosphatase" evidence="2">
    <location>
        <begin position="240"/>
        <end position="510"/>
    </location>
</feature>
<feature type="region of interest" description="Disordered" evidence="1">
    <location>
        <begin position="157"/>
        <end position="183"/>
    </location>
</feature>
<dbReference type="Gene3D" id="3.60.21.70">
    <property type="entry name" value="PhoD-like phosphatase"/>
    <property type="match status" value="1"/>
</dbReference>
<dbReference type="PANTHER" id="PTHR46689:SF1">
    <property type="entry name" value="PHOD-LIKE PHOSPHATASE DOMAIN-CONTAINING PROTEIN"/>
    <property type="match status" value="1"/>
</dbReference>
<dbReference type="InterPro" id="IPR043904">
    <property type="entry name" value="PhoD_2-like"/>
</dbReference>
<feature type="region of interest" description="Disordered" evidence="1">
    <location>
        <begin position="1"/>
        <end position="29"/>
    </location>
</feature>
<sequence>MDNPGWHAGRQARKDDARWSTPHRGPDGKFQAVEQIGPMAEPFVGGFNLPPPHPSAGLDGRISVSTTASRTDTMSQLSNMSAIERSQALRVARMDPHLQFMAGPLLRYDTVDEQGIWHGAAMIVTADAGSMYDPHPILTYSWDPNVLIGNLKRTASRRRQETNSFDLGPHPADPLSNAMPGSDGEIHHHGPNEEWRYVQGQEIYVHYSNGGAFTFWRFMMEIPLGPNEMSITYSVNHGQELEFYVPARNQNMRWAAYSCNGFSAGVNPDDFRGPGFQSGFDPVWIDLLSHHAEQPFHALIGGGDQLYCDAIIREPELQGWVTQSKSDAKKNYRLTGEMRIAIDRFYFNHYCQIFRSGAFARANSSIPMLNMLDDHDLIDGFGSYPDDLMRSAVFGTIGSRGYFFFLLFQCFINVEIDGKDDRRHPFKSLIIGGDGPFVPFPSHSFLSWLGPHVYILLLDCRAERKKDQVCSQQEYKAVLTRVHALPSGVEHIVVLTGIPVAYPRLVFLESALDSKLNPLVALGRTGSLGLGGFVNKFNAEAELLDDLNDHWTAKGHKRERNWFIERLQQLAKAKHARISLISGDVHCAAVGVLKTLQKGKNRPDISPAMDYRYMLNIVSSAIVNTPPPNGVITMVSTLATKTHRTLHHLDTDESMIPIFETDTNGTAPKSKYIMGRRNWKKDMDKPLDTLFVLHLHSGLHEDIRDLKYPLEIFSRIPSPTSHDPNCDTYLNIYRSIWVDK</sequence>
<gene>
    <name evidence="3" type="ORF">A0H81_04778</name>
</gene>
<organism evidence="3 4">
    <name type="scientific">Grifola frondosa</name>
    <name type="common">Maitake</name>
    <name type="synonym">Polyporus frondosus</name>
    <dbReference type="NCBI Taxonomy" id="5627"/>
    <lineage>
        <taxon>Eukaryota</taxon>
        <taxon>Fungi</taxon>
        <taxon>Dikarya</taxon>
        <taxon>Basidiomycota</taxon>
        <taxon>Agaricomycotina</taxon>
        <taxon>Agaricomycetes</taxon>
        <taxon>Polyporales</taxon>
        <taxon>Grifolaceae</taxon>
        <taxon>Grifola</taxon>
    </lineage>
</organism>
<dbReference type="OrthoDB" id="2419400at2759"/>
<dbReference type="CDD" id="cd07389">
    <property type="entry name" value="MPP_PhoD"/>
    <property type="match status" value="1"/>
</dbReference>
<evidence type="ECO:0000313" key="3">
    <source>
        <dbReference type="EMBL" id="OBZ75883.1"/>
    </source>
</evidence>
<dbReference type="STRING" id="5627.A0A1C7MG60"/>
<dbReference type="PANTHER" id="PTHR46689">
    <property type="entry name" value="MEMBRANE PROTEIN, PUTATIVE-RELATED"/>
    <property type="match status" value="1"/>
</dbReference>
<dbReference type="EMBL" id="LUGG01000004">
    <property type="protein sequence ID" value="OBZ75883.1"/>
    <property type="molecule type" value="Genomic_DNA"/>
</dbReference>
<comment type="caution">
    <text evidence="3">The sequence shown here is derived from an EMBL/GenBank/DDBJ whole genome shotgun (WGS) entry which is preliminary data.</text>
</comment>
<protein>
    <recommendedName>
        <fullName evidence="2">PhoD-like phosphatase domain-containing protein</fullName>
    </recommendedName>
</protein>
<accession>A0A1C7MG60</accession>
<dbReference type="OMA" id="NQNMRWA"/>
<dbReference type="InterPro" id="IPR018946">
    <property type="entry name" value="PhoD-like_MPP"/>
</dbReference>
<dbReference type="Proteomes" id="UP000092993">
    <property type="component" value="Unassembled WGS sequence"/>
</dbReference>
<evidence type="ECO:0000259" key="2">
    <source>
        <dbReference type="Pfam" id="PF19050"/>
    </source>
</evidence>
<dbReference type="InterPro" id="IPR038607">
    <property type="entry name" value="PhoD-like_sf"/>
</dbReference>
<reference evidence="3 4" key="1">
    <citation type="submission" date="2016-03" db="EMBL/GenBank/DDBJ databases">
        <title>Whole genome sequencing of Grifola frondosa 9006-11.</title>
        <authorList>
            <person name="Min B."/>
            <person name="Park H."/>
            <person name="Kim J.-G."/>
            <person name="Cho H."/>
            <person name="Oh Y.-L."/>
            <person name="Kong W.-S."/>
            <person name="Choi I.-G."/>
        </authorList>
    </citation>
    <scope>NUCLEOTIDE SEQUENCE [LARGE SCALE GENOMIC DNA]</scope>
    <source>
        <strain evidence="3 4">9006-11</strain>
    </source>
</reference>
<keyword evidence="4" id="KW-1185">Reference proteome</keyword>
<feature type="domain" description="PhoD-like phosphatase" evidence="2">
    <location>
        <begin position="521"/>
        <end position="679"/>
    </location>
</feature>
<evidence type="ECO:0000256" key="1">
    <source>
        <dbReference type="SAM" id="MobiDB-lite"/>
    </source>
</evidence>
<dbReference type="AlphaFoldDB" id="A0A1C7MG60"/>